<organism evidence="5 6">
    <name type="scientific">Metamycoplasma faucium</name>
    <dbReference type="NCBI Taxonomy" id="56142"/>
    <lineage>
        <taxon>Bacteria</taxon>
        <taxon>Bacillati</taxon>
        <taxon>Mycoplasmatota</taxon>
        <taxon>Mycoplasmoidales</taxon>
        <taxon>Metamycoplasmataceae</taxon>
        <taxon>Metamycoplasma</taxon>
    </lineage>
</organism>
<keyword evidence="2" id="KW-0378">Hydrolase</keyword>
<evidence type="ECO:0000313" key="5">
    <source>
        <dbReference type="EMBL" id="WYM97560.1"/>
    </source>
</evidence>
<evidence type="ECO:0000256" key="2">
    <source>
        <dbReference type="ARBA" id="ARBA00022801"/>
    </source>
</evidence>
<dbReference type="Gene3D" id="3.50.30.60">
    <property type="entry name" value="LD-carboxypeptidase A C-terminal domain-like"/>
    <property type="match status" value="1"/>
</dbReference>
<reference evidence="5" key="1">
    <citation type="submission" date="2021-11" db="EMBL/GenBank/DDBJ databases">
        <title>The first genome sequence of unculturable Mycoplasma faucium obtained by de novo assembly of metagenomic reads.</title>
        <authorList>
            <person name="Sabat A.J."/>
            <person name="Bathoorn E."/>
            <person name="Akkerboom V."/>
            <person name="Friedrich A.W."/>
        </authorList>
    </citation>
    <scope>NUCLEOTIDE SEQUENCE [LARGE SCALE GENOMIC DNA]</scope>
    <source>
        <strain evidence="5">UMCG-MFM1</strain>
    </source>
</reference>
<dbReference type="InterPro" id="IPR027461">
    <property type="entry name" value="Carboxypeptidase_A_C_sf"/>
</dbReference>
<accession>A0ABZ2TM79</accession>
<feature type="domain" description="LD-carboxypeptidase N-terminal" evidence="3">
    <location>
        <begin position="10"/>
        <end position="135"/>
    </location>
</feature>
<dbReference type="InterPro" id="IPR040449">
    <property type="entry name" value="Peptidase_S66_N"/>
</dbReference>
<dbReference type="PIRSF" id="PIRSF028757">
    <property type="entry name" value="LD-carboxypeptidase"/>
    <property type="match status" value="1"/>
</dbReference>
<dbReference type="InterPro" id="IPR040921">
    <property type="entry name" value="Peptidase_S66C"/>
</dbReference>
<protein>
    <submittedName>
        <fullName evidence="5">LD-carboxypeptidase</fullName>
    </submittedName>
</protein>
<dbReference type="Pfam" id="PF02016">
    <property type="entry name" value="Peptidase_S66"/>
    <property type="match status" value="1"/>
</dbReference>
<gene>
    <name evidence="5" type="ORF">LQ356_01505</name>
</gene>
<keyword evidence="6" id="KW-1185">Reference proteome</keyword>
<dbReference type="SUPFAM" id="SSF141986">
    <property type="entry name" value="LD-carboxypeptidase A C-terminal domain-like"/>
    <property type="match status" value="1"/>
</dbReference>
<name>A0ABZ2TM79_9BACT</name>
<dbReference type="PANTHER" id="PTHR30237">
    <property type="entry name" value="MURAMOYLTETRAPEPTIDE CARBOXYPEPTIDASE"/>
    <property type="match status" value="1"/>
</dbReference>
<dbReference type="Proteomes" id="UP001622612">
    <property type="component" value="Chromosome"/>
</dbReference>
<dbReference type="InterPro" id="IPR027478">
    <property type="entry name" value="LdcA_N"/>
</dbReference>
<dbReference type="Pfam" id="PF17676">
    <property type="entry name" value="Peptidase_S66C"/>
    <property type="match status" value="1"/>
</dbReference>
<feature type="domain" description="LD-carboxypeptidase C-terminal" evidence="4">
    <location>
        <begin position="212"/>
        <end position="337"/>
    </location>
</feature>
<dbReference type="InterPro" id="IPR029062">
    <property type="entry name" value="Class_I_gatase-like"/>
</dbReference>
<comment type="similarity">
    <text evidence="1">Belongs to the peptidase S66 family.</text>
</comment>
<proteinExistence type="inferred from homology"/>
<sequence length="353" mass="41123">MKNLKKGDKVAIISLSSGLLGEKSINKQRKIGIKNIKNIGLVPTFTDNALKGIDFIKKHPDLRVKDLKNAFYDKTVKMILSAIGGFDTYKILPYLFSDKKFIKYVKNHPKIFIGYSDSTINHLFFYKIGIKTYYGVNFLVDFAEHEGNILPFTKENILKLFFKRKNVKINSSEYWYEDRKDYSEKQINVPRIFHKETHGFEILRKKGSKICGKLLGGCLESLYSIINPITNDAKEIFEKYDIFPKLKEWKNKILFIETAETKSSPDLYLKMLEALKEKKVFNVIKGIIVGKPIDEIYYEEYKEILIKVTNEYNLPIIYNLNFGHALPHLILPYGRKMVIDFNKKEITLKNGLF</sequence>
<dbReference type="Gene3D" id="3.40.50.10740">
    <property type="entry name" value="Class I glutamine amidotransferase-like"/>
    <property type="match status" value="1"/>
</dbReference>
<evidence type="ECO:0000313" key="6">
    <source>
        <dbReference type="Proteomes" id="UP001622612"/>
    </source>
</evidence>
<dbReference type="SUPFAM" id="SSF52317">
    <property type="entry name" value="Class I glutamine amidotransferase-like"/>
    <property type="match status" value="1"/>
</dbReference>
<dbReference type="RefSeq" id="WP_405312083.1">
    <property type="nucleotide sequence ID" value="NZ_CP088155.1"/>
</dbReference>
<evidence type="ECO:0000259" key="4">
    <source>
        <dbReference type="Pfam" id="PF17676"/>
    </source>
</evidence>
<dbReference type="EMBL" id="CP088155">
    <property type="protein sequence ID" value="WYM97560.1"/>
    <property type="molecule type" value="Genomic_DNA"/>
</dbReference>
<evidence type="ECO:0000259" key="3">
    <source>
        <dbReference type="Pfam" id="PF02016"/>
    </source>
</evidence>
<dbReference type="CDD" id="cd07062">
    <property type="entry name" value="Peptidase_S66_mccF_like"/>
    <property type="match status" value="1"/>
</dbReference>
<evidence type="ECO:0000256" key="1">
    <source>
        <dbReference type="ARBA" id="ARBA00010233"/>
    </source>
</evidence>
<dbReference type="PANTHER" id="PTHR30237:SF4">
    <property type="entry name" value="LD-CARBOXYPEPTIDASE C-TERMINAL DOMAIN-CONTAINING PROTEIN"/>
    <property type="match status" value="1"/>
</dbReference>
<dbReference type="InterPro" id="IPR003507">
    <property type="entry name" value="S66_fam"/>
</dbReference>